<evidence type="ECO:0000313" key="1">
    <source>
        <dbReference type="EMBL" id="ACU63476.1"/>
    </source>
</evidence>
<sequence>MNNTITTREAITLLQEEAFAASGMTYYDVQSFYKREQERIRQFNVDNPGYLRSEEELLARDPSLHYLETDLSKRFVDDVPGLPYQHPYLYTWLQDTVRYCNEKTGRTQKGLSNIILATAPTGLFNAIALPGETESGIILEDGLLNVASHYANELAFLFYEKLEDGRYCELEGDELKQHIEANKETLDYLAEVIWQYIIEGYSTLPGPVGATSEEDFSIRHVLRQDFILFVLEHECFHIDWWHSNGVHGKHPFDKRYEQMWQFYERHLASVLPDNDKLTYDQFERIYYAQQEELLADFAAFQVVMMMGEKQRTFTASVKGALLFFVMAELIQHLLFLLNDPDFVDKLATYDGSVLALTAIAAKESHPYAFLRKASLLNLIRQSHPLYLQSVENESAKMDFIIESVKKLLDEKVATATTPPIPHAKWSALEKFNAL</sequence>
<proteinExistence type="predicted"/>
<dbReference type="Proteomes" id="UP000002215">
    <property type="component" value="Chromosome"/>
</dbReference>
<protein>
    <submittedName>
        <fullName evidence="1">Uncharacterized protein</fullName>
    </submittedName>
</protein>
<evidence type="ECO:0000313" key="2">
    <source>
        <dbReference type="Proteomes" id="UP000002215"/>
    </source>
</evidence>
<reference evidence="1 2" key="2">
    <citation type="journal article" date="2010" name="Stand. Genomic Sci.">
        <title>Complete genome sequence of Chitinophaga pinensis type strain (UQM 2034).</title>
        <authorList>
            <person name="Glavina Del Rio T."/>
            <person name="Abt B."/>
            <person name="Spring S."/>
            <person name="Lapidus A."/>
            <person name="Nolan M."/>
            <person name="Tice H."/>
            <person name="Copeland A."/>
            <person name="Cheng J.F."/>
            <person name="Chen F."/>
            <person name="Bruce D."/>
            <person name="Goodwin L."/>
            <person name="Pitluck S."/>
            <person name="Ivanova N."/>
            <person name="Mavromatis K."/>
            <person name="Mikhailova N."/>
            <person name="Pati A."/>
            <person name="Chen A."/>
            <person name="Palaniappan K."/>
            <person name="Land M."/>
            <person name="Hauser L."/>
            <person name="Chang Y.J."/>
            <person name="Jeffries C.D."/>
            <person name="Chain P."/>
            <person name="Saunders E."/>
            <person name="Detter J.C."/>
            <person name="Brettin T."/>
            <person name="Rohde M."/>
            <person name="Goker M."/>
            <person name="Bristow J."/>
            <person name="Eisen J.A."/>
            <person name="Markowitz V."/>
            <person name="Hugenholtz P."/>
            <person name="Kyrpides N.C."/>
            <person name="Klenk H.P."/>
            <person name="Lucas S."/>
        </authorList>
    </citation>
    <scope>NUCLEOTIDE SEQUENCE [LARGE SCALE GENOMIC DNA]</scope>
    <source>
        <strain evidence="2">ATCC 43595 / DSM 2588 / LMG 13176 / NBRC 15968 / NCIMB 11800 / UQM 2034</strain>
    </source>
</reference>
<organism evidence="1 2">
    <name type="scientific">Chitinophaga pinensis (strain ATCC 43595 / DSM 2588 / LMG 13176 / NBRC 15968 / NCIMB 11800 / UQM 2034)</name>
    <dbReference type="NCBI Taxonomy" id="485918"/>
    <lineage>
        <taxon>Bacteria</taxon>
        <taxon>Pseudomonadati</taxon>
        <taxon>Bacteroidota</taxon>
        <taxon>Chitinophagia</taxon>
        <taxon>Chitinophagales</taxon>
        <taxon>Chitinophagaceae</taxon>
        <taxon>Chitinophaga</taxon>
    </lineage>
</organism>
<reference evidence="2" key="1">
    <citation type="submission" date="2009-08" db="EMBL/GenBank/DDBJ databases">
        <title>The complete genome of Chitinophaga pinensis DSM 2588.</title>
        <authorList>
            <consortium name="US DOE Joint Genome Institute (JGI-PGF)"/>
            <person name="Lucas S."/>
            <person name="Copeland A."/>
            <person name="Lapidus A."/>
            <person name="Glavina del Rio T."/>
            <person name="Dalin E."/>
            <person name="Tice H."/>
            <person name="Bruce D."/>
            <person name="Goodwin L."/>
            <person name="Pitluck S."/>
            <person name="Kyrpides N."/>
            <person name="Mavromatis K."/>
            <person name="Ivanova N."/>
            <person name="Mikhailova N."/>
            <person name="Sims D."/>
            <person name="Meinche L."/>
            <person name="Brettin T."/>
            <person name="Detter J.C."/>
            <person name="Han C."/>
            <person name="Larimer F."/>
            <person name="Land M."/>
            <person name="Hauser L."/>
            <person name="Markowitz V."/>
            <person name="Cheng J.-F."/>
            <person name="Hugenholtz P."/>
            <person name="Woyke T."/>
            <person name="Wu D."/>
            <person name="Spring S."/>
            <person name="Klenk H.-P."/>
            <person name="Eisen J.A."/>
        </authorList>
    </citation>
    <scope>NUCLEOTIDE SEQUENCE [LARGE SCALE GENOMIC DNA]</scope>
    <source>
        <strain evidence="2">ATCC 43595 / DSM 2588 / LMG 13176 / NBRC 15968 / NCIMB 11800 / UQM 2034</strain>
    </source>
</reference>
<dbReference type="KEGG" id="cpi:Cpin_6064"/>
<dbReference type="OrthoDB" id="1109933at2"/>
<gene>
    <name evidence="1" type="ordered locus">Cpin_6064</name>
</gene>
<dbReference type="EMBL" id="CP001699">
    <property type="protein sequence ID" value="ACU63476.1"/>
    <property type="molecule type" value="Genomic_DNA"/>
</dbReference>
<name>A0A979G9V1_CHIPD</name>
<dbReference type="AlphaFoldDB" id="A0A979G9V1"/>
<accession>A0A979G9V1</accession>
<dbReference type="RefSeq" id="WP_012793641.1">
    <property type="nucleotide sequence ID" value="NC_013132.1"/>
</dbReference>